<gene>
    <name evidence="2" type="ORF">UFOVP1260_10</name>
</gene>
<sequence>MSFNMDDYVDVAERIRLAKEIYPDMRLQPANPAVPYVIEEIQGITYIVYTAAFFRDATDLLPGIAAAWEQVPGTTPYTRGSELMNAETSAWGRAIIAATGMATKKIASKEEVRQAQLRVERWTATDKSPEVDGWSTVVSESTHGGHSSSGGNPKCAHGEMKWWAPKDKPDAGSYYCPLPKDSPGKCDRVKA</sequence>
<dbReference type="EMBL" id="LR797207">
    <property type="protein sequence ID" value="CAB4194221.1"/>
    <property type="molecule type" value="Genomic_DNA"/>
</dbReference>
<reference evidence="2" key="1">
    <citation type="submission" date="2020-05" db="EMBL/GenBank/DDBJ databases">
        <authorList>
            <person name="Chiriac C."/>
            <person name="Salcher M."/>
            <person name="Ghai R."/>
            <person name="Kavagutti S V."/>
        </authorList>
    </citation>
    <scope>NUCLEOTIDE SEQUENCE</scope>
</reference>
<feature type="compositionally biased region" description="Low complexity" evidence="1">
    <location>
        <begin position="141"/>
        <end position="151"/>
    </location>
</feature>
<evidence type="ECO:0000256" key="1">
    <source>
        <dbReference type="SAM" id="MobiDB-lite"/>
    </source>
</evidence>
<feature type="region of interest" description="Disordered" evidence="1">
    <location>
        <begin position="138"/>
        <end position="159"/>
    </location>
</feature>
<evidence type="ECO:0000313" key="2">
    <source>
        <dbReference type="EMBL" id="CAB4194221.1"/>
    </source>
</evidence>
<protein>
    <submittedName>
        <fullName evidence="2">Uncharacterized protein</fullName>
    </submittedName>
</protein>
<organism evidence="2">
    <name type="scientific">uncultured Caudovirales phage</name>
    <dbReference type="NCBI Taxonomy" id="2100421"/>
    <lineage>
        <taxon>Viruses</taxon>
        <taxon>Duplodnaviria</taxon>
        <taxon>Heunggongvirae</taxon>
        <taxon>Uroviricota</taxon>
        <taxon>Caudoviricetes</taxon>
        <taxon>Peduoviridae</taxon>
        <taxon>Maltschvirus</taxon>
        <taxon>Maltschvirus maltsch</taxon>
    </lineage>
</organism>
<accession>A0A6J5RKR6</accession>
<name>A0A6J5RKR6_9CAUD</name>
<proteinExistence type="predicted"/>